<dbReference type="Pfam" id="PF05016">
    <property type="entry name" value="ParE_toxin"/>
    <property type="match status" value="1"/>
</dbReference>
<dbReference type="InterPro" id="IPR035093">
    <property type="entry name" value="RelE/ParE_toxin_dom_sf"/>
</dbReference>
<dbReference type="EMBL" id="WMZR01000045">
    <property type="protein sequence ID" value="MTS53232.1"/>
    <property type="molecule type" value="Genomic_DNA"/>
</dbReference>
<dbReference type="InterPro" id="IPR007712">
    <property type="entry name" value="RelE/ParE_toxin"/>
</dbReference>
<reference evidence="3 4" key="1">
    <citation type="journal article" date="2019" name="Nat. Med.">
        <title>A library of human gut bacterial isolates paired with longitudinal multiomics data enables mechanistic microbiome research.</title>
        <authorList>
            <person name="Poyet M."/>
            <person name="Groussin M."/>
            <person name="Gibbons S.M."/>
            <person name="Avila-Pacheco J."/>
            <person name="Jiang X."/>
            <person name="Kearney S.M."/>
            <person name="Perrotta A.R."/>
            <person name="Berdy B."/>
            <person name="Zhao S."/>
            <person name="Lieberman T.D."/>
            <person name="Swanson P.K."/>
            <person name="Smith M."/>
            <person name="Roesemann S."/>
            <person name="Alexander J.E."/>
            <person name="Rich S.A."/>
            <person name="Livny J."/>
            <person name="Vlamakis H."/>
            <person name="Clish C."/>
            <person name="Bullock K."/>
            <person name="Deik A."/>
            <person name="Scott J."/>
            <person name="Pierce K.A."/>
            <person name="Xavier R.J."/>
            <person name="Alm E.J."/>
        </authorList>
    </citation>
    <scope>NUCLEOTIDE SEQUENCE [LARGE SCALE GENOMIC DNA]</scope>
    <source>
        <strain evidence="3 4">BIOML-A7</strain>
    </source>
</reference>
<comment type="similarity">
    <text evidence="1">Belongs to the RelE toxin family.</text>
</comment>
<evidence type="ECO:0000256" key="2">
    <source>
        <dbReference type="ARBA" id="ARBA00022649"/>
    </source>
</evidence>
<dbReference type="RefSeq" id="WP_155201951.1">
    <property type="nucleotide sequence ID" value="NZ_WMZL01000069.1"/>
</dbReference>
<evidence type="ECO:0000313" key="3">
    <source>
        <dbReference type="EMBL" id="MTS53232.1"/>
    </source>
</evidence>
<keyword evidence="2" id="KW-1277">Toxin-antitoxin system</keyword>
<comment type="caution">
    <text evidence="3">The sequence shown here is derived from an EMBL/GenBank/DDBJ whole genome shotgun (WGS) entry which is preliminary data.</text>
</comment>
<protein>
    <submittedName>
        <fullName evidence="3">Type II toxin-antitoxin system RelE/ParE family toxin</fullName>
    </submittedName>
</protein>
<sequence>MDELQIVYTTEAMQDILAISDYYFDKVGESAALRAVDALQNHIDKLMRFPRMGEEHPDEYLKALNFRKLVHDNHIVIYRVDTEKVIIERIVWASSNYPELFQQGTPAL</sequence>
<dbReference type="AlphaFoldDB" id="A0A6I3QUR7"/>
<proteinExistence type="inferred from homology"/>
<gene>
    <name evidence="3" type="ORF">GMD52_17105</name>
</gene>
<dbReference type="Gene3D" id="3.30.2310.20">
    <property type="entry name" value="RelE-like"/>
    <property type="match status" value="1"/>
</dbReference>
<dbReference type="PANTHER" id="PTHR33755:SF6">
    <property type="entry name" value="PLASMID STABILIZATION SYSTEM PROTEIN"/>
    <property type="match status" value="1"/>
</dbReference>
<name>A0A6I3QUR7_9FIRM</name>
<evidence type="ECO:0000313" key="4">
    <source>
        <dbReference type="Proteomes" id="UP000449193"/>
    </source>
</evidence>
<dbReference type="Proteomes" id="UP000449193">
    <property type="component" value="Unassembled WGS sequence"/>
</dbReference>
<evidence type="ECO:0000256" key="1">
    <source>
        <dbReference type="ARBA" id="ARBA00006226"/>
    </source>
</evidence>
<organism evidence="3 4">
    <name type="scientific">Ruthenibacterium lactatiformans</name>
    <dbReference type="NCBI Taxonomy" id="1550024"/>
    <lineage>
        <taxon>Bacteria</taxon>
        <taxon>Bacillati</taxon>
        <taxon>Bacillota</taxon>
        <taxon>Clostridia</taxon>
        <taxon>Eubacteriales</taxon>
        <taxon>Oscillospiraceae</taxon>
        <taxon>Ruthenibacterium</taxon>
    </lineage>
</organism>
<dbReference type="InterPro" id="IPR051803">
    <property type="entry name" value="TA_system_RelE-like_toxin"/>
</dbReference>
<dbReference type="PANTHER" id="PTHR33755">
    <property type="entry name" value="TOXIN PARE1-RELATED"/>
    <property type="match status" value="1"/>
</dbReference>
<accession>A0A6I3QUR7</accession>